<dbReference type="RefSeq" id="WP_338833560.1">
    <property type="nucleotide sequence ID" value="NZ_CP147711.1"/>
</dbReference>
<dbReference type="Proteomes" id="UP001432046">
    <property type="component" value="Chromosome"/>
</dbReference>
<evidence type="ECO:0000313" key="2">
    <source>
        <dbReference type="Proteomes" id="UP001432046"/>
    </source>
</evidence>
<reference evidence="1" key="1">
    <citation type="journal article" date="2021" name="Int. J. Syst. Evol. Microbiol.">
        <title>Bradyrhizobium septentrionale sp. nov. (sv. septentrionale) and Bradyrhizobium quebecense sp. nov. (sv. septentrionale) associated with legumes native to Canada possess rearranged symbiosis genes and numerous insertion sequences.</title>
        <authorList>
            <person name="Bromfield E.S.P."/>
            <person name="Cloutier S."/>
        </authorList>
    </citation>
    <scope>NUCLEOTIDE SEQUENCE</scope>
    <source>
        <strain evidence="1">5S5</strain>
    </source>
</reference>
<organism evidence="1 2">
    <name type="scientific">Bradyrhizobium septentrionale</name>
    <dbReference type="NCBI Taxonomy" id="1404411"/>
    <lineage>
        <taxon>Bacteria</taxon>
        <taxon>Pseudomonadati</taxon>
        <taxon>Pseudomonadota</taxon>
        <taxon>Alphaproteobacteria</taxon>
        <taxon>Hyphomicrobiales</taxon>
        <taxon>Nitrobacteraceae</taxon>
        <taxon>Bradyrhizobium</taxon>
    </lineage>
</organism>
<sequence>MRQQKIAFGEMRSSGVRDVLICCRDVGCSHHIVLSTDRWGDHVRPSDTEPTFVCAAAARGYSRAPWITGR</sequence>
<reference evidence="1" key="2">
    <citation type="submission" date="2024-03" db="EMBL/GenBank/DDBJ databases">
        <authorList>
            <person name="Bromfield E.S.P."/>
            <person name="Cloutier S."/>
        </authorList>
    </citation>
    <scope>NUCLEOTIDE SEQUENCE</scope>
    <source>
        <strain evidence="1">5S5</strain>
    </source>
</reference>
<proteinExistence type="predicted"/>
<keyword evidence="2" id="KW-1185">Reference proteome</keyword>
<accession>A0ABZ2NRP4</accession>
<dbReference type="EMBL" id="CP147711">
    <property type="protein sequence ID" value="WXC77580.1"/>
    <property type="molecule type" value="Genomic_DNA"/>
</dbReference>
<evidence type="ECO:0000313" key="1">
    <source>
        <dbReference type="EMBL" id="WXC77580.1"/>
    </source>
</evidence>
<name>A0ABZ2NRP4_9BRAD</name>
<protein>
    <submittedName>
        <fullName evidence="1">Uncharacterized protein</fullName>
    </submittedName>
</protein>
<gene>
    <name evidence="1" type="ORF">WDK88_29645</name>
</gene>